<dbReference type="AlphaFoldDB" id="X0V8W6"/>
<protein>
    <submittedName>
        <fullName evidence="1">Uncharacterized protein</fullName>
    </submittedName>
</protein>
<comment type="caution">
    <text evidence="1">The sequence shown here is derived from an EMBL/GenBank/DDBJ whole genome shotgun (WGS) entry which is preliminary data.</text>
</comment>
<sequence length="89" mass="10161">MRMDPHPYEVRELVARSFQELGAEIHTLFDVDETILVSDGKYAARSYRVDGFMAMWLVEVGIVQFYDADGAMVRTVNLLQHREAARLAA</sequence>
<dbReference type="EMBL" id="BARS01037632">
    <property type="protein sequence ID" value="GAG14599.1"/>
    <property type="molecule type" value="Genomic_DNA"/>
</dbReference>
<name>X0V8W6_9ZZZZ</name>
<accession>X0V8W6</accession>
<evidence type="ECO:0000313" key="1">
    <source>
        <dbReference type="EMBL" id="GAG14599.1"/>
    </source>
</evidence>
<proteinExistence type="predicted"/>
<organism evidence="1">
    <name type="scientific">marine sediment metagenome</name>
    <dbReference type="NCBI Taxonomy" id="412755"/>
    <lineage>
        <taxon>unclassified sequences</taxon>
        <taxon>metagenomes</taxon>
        <taxon>ecological metagenomes</taxon>
    </lineage>
</organism>
<gene>
    <name evidence="1" type="ORF">S01H1_57685</name>
</gene>
<reference evidence="1" key="1">
    <citation type="journal article" date="2014" name="Front. Microbiol.">
        <title>High frequency of phylogenetically diverse reductive dehalogenase-homologous genes in deep subseafloor sedimentary metagenomes.</title>
        <authorList>
            <person name="Kawai M."/>
            <person name="Futagami T."/>
            <person name="Toyoda A."/>
            <person name="Takaki Y."/>
            <person name="Nishi S."/>
            <person name="Hori S."/>
            <person name="Arai W."/>
            <person name="Tsubouchi T."/>
            <person name="Morono Y."/>
            <person name="Uchiyama I."/>
            <person name="Ito T."/>
            <person name="Fujiyama A."/>
            <person name="Inagaki F."/>
            <person name="Takami H."/>
        </authorList>
    </citation>
    <scope>NUCLEOTIDE SEQUENCE</scope>
    <source>
        <strain evidence="1">Expedition CK06-06</strain>
    </source>
</reference>